<dbReference type="PANTHER" id="PTHR11679">
    <property type="entry name" value="VESICLE PROTEIN SORTING-ASSOCIATED"/>
    <property type="match status" value="1"/>
</dbReference>
<dbReference type="InterPro" id="IPR036045">
    <property type="entry name" value="Sec1-like_sf"/>
</dbReference>
<dbReference type="OMA" id="FHEYESL"/>
<protein>
    <submittedName>
        <fullName evidence="2">Sec1 family domain-containing protein 2</fullName>
    </submittedName>
</protein>
<dbReference type="AlphaFoldDB" id="A0A067R6N7"/>
<dbReference type="InterPro" id="IPR001619">
    <property type="entry name" value="Sec1-like"/>
</dbReference>
<dbReference type="eggNOG" id="ENOG502QQIB">
    <property type="taxonomic scope" value="Eukaryota"/>
</dbReference>
<comment type="similarity">
    <text evidence="1">Belongs to the STXBP/unc-18/SEC1 family.</text>
</comment>
<evidence type="ECO:0000256" key="1">
    <source>
        <dbReference type="ARBA" id="ARBA00009884"/>
    </source>
</evidence>
<name>A0A067R6N7_ZOONE</name>
<organism evidence="2 3">
    <name type="scientific">Zootermopsis nevadensis</name>
    <name type="common">Dampwood termite</name>
    <dbReference type="NCBI Taxonomy" id="136037"/>
    <lineage>
        <taxon>Eukaryota</taxon>
        <taxon>Metazoa</taxon>
        <taxon>Ecdysozoa</taxon>
        <taxon>Arthropoda</taxon>
        <taxon>Hexapoda</taxon>
        <taxon>Insecta</taxon>
        <taxon>Pterygota</taxon>
        <taxon>Neoptera</taxon>
        <taxon>Polyneoptera</taxon>
        <taxon>Dictyoptera</taxon>
        <taxon>Blattodea</taxon>
        <taxon>Blattoidea</taxon>
        <taxon>Termitoidae</taxon>
        <taxon>Termopsidae</taxon>
        <taxon>Zootermopsis</taxon>
    </lineage>
</organism>
<dbReference type="InParanoid" id="A0A067R6N7"/>
<dbReference type="InterPro" id="IPR027482">
    <property type="entry name" value="Sec1-like_dom2"/>
</dbReference>
<dbReference type="STRING" id="136037.A0A067R6N7"/>
<reference evidence="2 3" key="1">
    <citation type="journal article" date="2014" name="Nat. Commun.">
        <title>Molecular traces of alternative social organization in a termite genome.</title>
        <authorList>
            <person name="Terrapon N."/>
            <person name="Li C."/>
            <person name="Robertson H.M."/>
            <person name="Ji L."/>
            <person name="Meng X."/>
            <person name="Booth W."/>
            <person name="Chen Z."/>
            <person name="Childers C.P."/>
            <person name="Glastad K.M."/>
            <person name="Gokhale K."/>
            <person name="Gowin J."/>
            <person name="Gronenberg W."/>
            <person name="Hermansen R.A."/>
            <person name="Hu H."/>
            <person name="Hunt B.G."/>
            <person name="Huylmans A.K."/>
            <person name="Khalil S.M."/>
            <person name="Mitchell R.D."/>
            <person name="Munoz-Torres M.C."/>
            <person name="Mustard J.A."/>
            <person name="Pan H."/>
            <person name="Reese J.T."/>
            <person name="Scharf M.E."/>
            <person name="Sun F."/>
            <person name="Vogel H."/>
            <person name="Xiao J."/>
            <person name="Yang W."/>
            <person name="Yang Z."/>
            <person name="Yang Z."/>
            <person name="Zhou J."/>
            <person name="Zhu J."/>
            <person name="Brent C.S."/>
            <person name="Elsik C.G."/>
            <person name="Goodisman M.A."/>
            <person name="Liberles D.A."/>
            <person name="Roe R.M."/>
            <person name="Vargo E.L."/>
            <person name="Vilcinskas A."/>
            <person name="Wang J."/>
            <person name="Bornberg-Bauer E."/>
            <person name="Korb J."/>
            <person name="Zhang G."/>
            <person name="Liebig J."/>
        </authorList>
    </citation>
    <scope>NUCLEOTIDE SEQUENCE [LARGE SCALE GENOMIC DNA]</scope>
    <source>
        <tissue evidence="2">Whole organism</tissue>
    </source>
</reference>
<sequence length="681" mass="75643">MVMTLHQFCQIGWREICKKVKKAVVYIDNEGAECLHWNGGLMQMITAGALTVKQFSTFENDKEEHRKAVFILCSPVCGSTKVIMEDIIRNSNFEYCVLITSAHARVHQFAKYGGHREGIDDMHYFHKLEEEMLEWMGNLNYTVEVLYSPLFVVPLTEVLFVTPTFRNLFPITEAHIQCIKELQLLQHKVVDSQSLDSLSSVKLTHLPLEVQISVHHLVSCLHSLFVQLEVCEDIYSLGHLSGIVGSQLEILPDANNRRKTAPNHCSLILIDRTLDLASVTSHNTDSLLDRILAVLPRLPGHTNDVAVKMSPICDTKVSSALGNIVLAPGCLAHPNCDLCPQKVPSMMQVLEWLVNKKQKDVLLSLHHHITALVPGGGGRVGKFTHVTPHTIEKQIALFKGHTEIMYQCSGLLQQTLAVTQTLRSPRSSQLDTIVSIEKLLLQNLGSMKDGVGVLAQVTQLVKTRHERGLLLPDILGLLVHLFSLAGTDILFPALEQSHLLVALKQALYEDREELQGNLSKLVDSKVDDEFAEIAGNVLSKLHYIASVRKDLVRYRTLLSLASPTQPAVYRGLLHQLIADILDPACPDLADLTCKSTGLKGLLKSGFSLLLKKQREQHPLDNPQLIVFIVGGIAAHEVKLIQEMVISSGRQTQVLVGGTRLLSPNDAVEAIFIKDPFMQQVL</sequence>
<keyword evidence="3" id="KW-1185">Reference proteome</keyword>
<dbReference type="Gene3D" id="3.40.50.1910">
    <property type="match status" value="1"/>
</dbReference>
<proteinExistence type="inferred from homology"/>
<dbReference type="EMBL" id="KK852705">
    <property type="protein sequence ID" value="KDR18013.1"/>
    <property type="molecule type" value="Genomic_DNA"/>
</dbReference>
<dbReference type="OrthoDB" id="549905at2759"/>
<evidence type="ECO:0000313" key="2">
    <source>
        <dbReference type="EMBL" id="KDR18013.1"/>
    </source>
</evidence>
<accession>A0A067R6N7</accession>
<dbReference type="GO" id="GO:0016192">
    <property type="term" value="P:vesicle-mediated transport"/>
    <property type="evidence" value="ECO:0007669"/>
    <property type="project" value="InterPro"/>
</dbReference>
<dbReference type="Proteomes" id="UP000027135">
    <property type="component" value="Unassembled WGS sequence"/>
</dbReference>
<dbReference type="SUPFAM" id="SSF56815">
    <property type="entry name" value="Sec1/munc18-like (SM) proteins"/>
    <property type="match status" value="2"/>
</dbReference>
<evidence type="ECO:0000313" key="3">
    <source>
        <dbReference type="Proteomes" id="UP000027135"/>
    </source>
</evidence>
<gene>
    <name evidence="2" type="ORF">L798_07804</name>
</gene>